<dbReference type="GO" id="GO:0000387">
    <property type="term" value="P:spliceosomal snRNP assembly"/>
    <property type="evidence" value="ECO:0007669"/>
    <property type="project" value="InterPro"/>
</dbReference>
<feature type="region of interest" description="Disordered" evidence="1">
    <location>
        <begin position="15"/>
        <end position="42"/>
    </location>
</feature>
<gene>
    <name evidence="2" type="ORF">g.8863</name>
    <name evidence="3" type="ORF">g.8864</name>
</gene>
<name>A0A1E1WVT3_PECGO</name>
<feature type="compositionally biased region" description="Acidic residues" evidence="1">
    <location>
        <begin position="139"/>
        <end position="160"/>
    </location>
</feature>
<feature type="compositionally biased region" description="Basic residues" evidence="1">
    <location>
        <begin position="29"/>
        <end position="42"/>
    </location>
</feature>
<feature type="region of interest" description="Disordered" evidence="1">
    <location>
        <begin position="123"/>
        <end position="160"/>
    </location>
</feature>
<reference evidence="3" key="1">
    <citation type="submission" date="2015-09" db="EMBL/GenBank/DDBJ databases">
        <title>De novo assembly of Pectinophora gossypiella (Pink Bollworm) gut transcriptome.</title>
        <authorList>
            <person name="Tassone E.E."/>
        </authorList>
    </citation>
    <scope>NUCLEOTIDE SEQUENCE</scope>
</reference>
<organism evidence="3">
    <name type="scientific">Pectinophora gossypiella</name>
    <name type="common">Cotton pink bollworm</name>
    <name type="synonym">Depressaria gossypiella</name>
    <dbReference type="NCBI Taxonomy" id="13191"/>
    <lineage>
        <taxon>Eukaryota</taxon>
        <taxon>Metazoa</taxon>
        <taxon>Ecdysozoa</taxon>
        <taxon>Arthropoda</taxon>
        <taxon>Hexapoda</taxon>
        <taxon>Insecta</taxon>
        <taxon>Pterygota</taxon>
        <taxon>Neoptera</taxon>
        <taxon>Endopterygota</taxon>
        <taxon>Lepidoptera</taxon>
        <taxon>Glossata</taxon>
        <taxon>Ditrysia</taxon>
        <taxon>Gelechioidea</taxon>
        <taxon>Gelechiidae</taxon>
        <taxon>Apatetrinae</taxon>
        <taxon>Pectinophora</taxon>
    </lineage>
</organism>
<dbReference type="Pfam" id="PF15348">
    <property type="entry name" value="GEMIN8"/>
    <property type="match status" value="1"/>
</dbReference>
<evidence type="ECO:0000313" key="2">
    <source>
        <dbReference type="EMBL" id="JAT80090.1"/>
    </source>
</evidence>
<evidence type="ECO:0000256" key="1">
    <source>
        <dbReference type="SAM" id="MobiDB-lite"/>
    </source>
</evidence>
<dbReference type="InterPro" id="IPR034754">
    <property type="entry name" value="GEMIN8"/>
</dbReference>
<protein>
    <recommendedName>
        <fullName evidence="4">Gem-associated protein 8</fullName>
    </recommendedName>
</protein>
<dbReference type="AlphaFoldDB" id="A0A1E1WVT3"/>
<accession>A0A1E1WVT3</accession>
<dbReference type="PANTHER" id="PTHR16238">
    <property type="entry name" value="GEM-ASSOCIATED PROTEIN 8"/>
    <property type="match status" value="1"/>
</dbReference>
<dbReference type="EMBL" id="GDQN01000163">
    <property type="protein sequence ID" value="JAT90891.1"/>
    <property type="molecule type" value="Transcribed_RNA"/>
</dbReference>
<evidence type="ECO:0008006" key="4">
    <source>
        <dbReference type="Google" id="ProtNLM"/>
    </source>
</evidence>
<sequence length="259" mass="30224">FLFVSFLRFAMFFQPPDDKDKQPQSQPTKSRKRSRRKGKRKASLANNLKNFKKKNGFVDTMSAWAESFTVAATWQLKHQLAYWKARAKSLEYENNVLHDVIRKNCFKSFPTTCETDQAEAHVQYGSSQQNHENLSVSPESEEELESNDDNMTLEENSEDEELEVSEEWIEFLKQNAKYKEEARLERERLKAKMAEISVTDQLEAGPSGPPKNKTEELQELYGEKWKRIAAIEMSVQSQFISNSDRSKPMYWPNIPFNFS</sequence>
<evidence type="ECO:0000313" key="3">
    <source>
        <dbReference type="EMBL" id="JAT90891.1"/>
    </source>
</evidence>
<dbReference type="OrthoDB" id="5989213at2759"/>
<feature type="non-terminal residue" evidence="3">
    <location>
        <position position="1"/>
    </location>
</feature>
<dbReference type="GO" id="GO:0032797">
    <property type="term" value="C:SMN complex"/>
    <property type="evidence" value="ECO:0007669"/>
    <property type="project" value="InterPro"/>
</dbReference>
<dbReference type="PANTHER" id="PTHR16238:SF7">
    <property type="entry name" value="GEM-ASSOCIATED PROTEIN 8"/>
    <property type="match status" value="1"/>
</dbReference>
<dbReference type="EMBL" id="GDQN01010964">
    <property type="protein sequence ID" value="JAT80090.1"/>
    <property type="molecule type" value="Transcribed_RNA"/>
</dbReference>
<proteinExistence type="predicted"/>